<accession>G0PKS1</accession>
<name>G0PKS1_CAEBE</name>
<gene>
    <name evidence="1" type="ORF">CAEBREN_11393</name>
</gene>
<proteinExistence type="predicted"/>
<dbReference type="EMBL" id="GL380923">
    <property type="protein sequence ID" value="EGT32948.1"/>
    <property type="molecule type" value="Genomic_DNA"/>
</dbReference>
<sequence>MSVPVVLKNECDSTSDVHTVPNSLPKTIDTEAVPNVAVSTLPLRHVFRRDIKARLPSDIDWDEISGAAGPN</sequence>
<evidence type="ECO:0000313" key="2">
    <source>
        <dbReference type="Proteomes" id="UP000008068"/>
    </source>
</evidence>
<dbReference type="HOGENOM" id="CLU_2742297_0_0_1"/>
<organism evidence="2">
    <name type="scientific">Caenorhabditis brenneri</name>
    <name type="common">Nematode worm</name>
    <dbReference type="NCBI Taxonomy" id="135651"/>
    <lineage>
        <taxon>Eukaryota</taxon>
        <taxon>Metazoa</taxon>
        <taxon>Ecdysozoa</taxon>
        <taxon>Nematoda</taxon>
        <taxon>Chromadorea</taxon>
        <taxon>Rhabditida</taxon>
        <taxon>Rhabditina</taxon>
        <taxon>Rhabditomorpha</taxon>
        <taxon>Rhabditoidea</taxon>
        <taxon>Rhabditidae</taxon>
        <taxon>Peloderinae</taxon>
        <taxon>Caenorhabditis</taxon>
    </lineage>
</organism>
<protein>
    <submittedName>
        <fullName evidence="1">Uncharacterized protein</fullName>
    </submittedName>
</protein>
<evidence type="ECO:0000313" key="1">
    <source>
        <dbReference type="EMBL" id="EGT32948.1"/>
    </source>
</evidence>
<dbReference type="InParanoid" id="G0PKS1"/>
<dbReference type="AlphaFoldDB" id="G0PKS1"/>
<reference evidence="2" key="1">
    <citation type="submission" date="2011-07" db="EMBL/GenBank/DDBJ databases">
        <authorList>
            <consortium name="Caenorhabditis brenneri Sequencing and Analysis Consortium"/>
            <person name="Wilson R.K."/>
        </authorList>
    </citation>
    <scope>NUCLEOTIDE SEQUENCE [LARGE SCALE GENOMIC DNA]</scope>
    <source>
        <strain evidence="2">PB2801</strain>
    </source>
</reference>
<keyword evidence="2" id="KW-1185">Reference proteome</keyword>
<dbReference type="Proteomes" id="UP000008068">
    <property type="component" value="Unassembled WGS sequence"/>
</dbReference>